<dbReference type="InterPro" id="IPR005693">
    <property type="entry name" value="Mce"/>
</dbReference>
<comment type="caution">
    <text evidence="4">The sequence shown here is derived from an EMBL/GenBank/DDBJ whole genome shotgun (WGS) entry which is preliminary data.</text>
</comment>
<feature type="domain" description="Mce/MlaD" evidence="2">
    <location>
        <begin position="35"/>
        <end position="108"/>
    </location>
</feature>
<evidence type="ECO:0000313" key="5">
    <source>
        <dbReference type="Proteomes" id="UP000539313"/>
    </source>
</evidence>
<dbReference type="GO" id="GO:0005576">
    <property type="term" value="C:extracellular region"/>
    <property type="evidence" value="ECO:0007669"/>
    <property type="project" value="TreeGrafter"/>
</dbReference>
<dbReference type="RefSeq" id="WP_182708118.1">
    <property type="nucleotide sequence ID" value="NZ_JACJII010000001.1"/>
</dbReference>
<dbReference type="PANTHER" id="PTHR33371">
    <property type="entry name" value="INTERMEMBRANE PHOSPHOLIPID TRANSPORT SYSTEM BINDING PROTEIN MLAD-RELATED"/>
    <property type="match status" value="1"/>
</dbReference>
<dbReference type="Proteomes" id="UP000539313">
    <property type="component" value="Unassembled WGS sequence"/>
</dbReference>
<evidence type="ECO:0000256" key="1">
    <source>
        <dbReference type="SAM" id="MobiDB-lite"/>
    </source>
</evidence>
<name>A0A7W3N4V2_9ACTN</name>
<evidence type="ECO:0000259" key="3">
    <source>
        <dbReference type="Pfam" id="PF11887"/>
    </source>
</evidence>
<dbReference type="EMBL" id="JACJII010000001">
    <property type="protein sequence ID" value="MBA9007599.1"/>
    <property type="molecule type" value="Genomic_DNA"/>
</dbReference>
<dbReference type="Pfam" id="PF11887">
    <property type="entry name" value="Mce4_CUP1"/>
    <property type="match status" value="1"/>
</dbReference>
<evidence type="ECO:0000259" key="2">
    <source>
        <dbReference type="Pfam" id="PF02470"/>
    </source>
</evidence>
<proteinExistence type="predicted"/>
<dbReference type="Pfam" id="PF02470">
    <property type="entry name" value="MlaD"/>
    <property type="match status" value="1"/>
</dbReference>
<dbReference type="PANTHER" id="PTHR33371:SF15">
    <property type="entry name" value="LIPOPROTEIN LPRN"/>
    <property type="match status" value="1"/>
</dbReference>
<gene>
    <name evidence="4" type="ORF">HNR21_006481</name>
</gene>
<dbReference type="NCBIfam" id="TIGR00996">
    <property type="entry name" value="Mtu_fam_mce"/>
    <property type="match status" value="1"/>
</dbReference>
<accession>A0A7W3N4V2</accession>
<dbReference type="InterPro" id="IPR052336">
    <property type="entry name" value="MlaD_Phospholipid_Transporter"/>
</dbReference>
<feature type="region of interest" description="Disordered" evidence="1">
    <location>
        <begin position="323"/>
        <end position="356"/>
    </location>
</feature>
<dbReference type="InterPro" id="IPR024516">
    <property type="entry name" value="Mce_C"/>
</dbReference>
<organism evidence="4 5">
    <name type="scientific">Thermomonospora cellulosilytica</name>
    <dbReference type="NCBI Taxonomy" id="1411118"/>
    <lineage>
        <taxon>Bacteria</taxon>
        <taxon>Bacillati</taxon>
        <taxon>Actinomycetota</taxon>
        <taxon>Actinomycetes</taxon>
        <taxon>Streptosporangiales</taxon>
        <taxon>Thermomonosporaceae</taxon>
        <taxon>Thermomonospora</taxon>
    </lineage>
</organism>
<sequence length="356" mass="37935">MRTPRPVRAVALGLVAGLLAAGCSIRTLGAPKGELTLVAVFDDTQQLVAGHSVQMSDVKVGSVTDVRLVDGYKAQVTMTIEDGFRIPQGTTAEIKVTSLLGENFVDLRLPAGRTMATGPYLADGARIARTSTQPSFEQVVGRAGPLLEALAGDDLATIVDAGATALGGNGPKLNTAVARSSQLLQQFADQRRQLTTAVEEFARLGRSLANGSDRLGAVPDDLERTTRLLNENADEILATVEKLTRTARLLGDKVLEGRVTRLKTLIRQVDPVLRLLAGDRQRLGRLVDGIEVFTAELPRATYDGQVLLYPLLRLVLDDGTVLPQSGSGPATAGPADPLPEEVRRAMPTVDDIVRPR</sequence>
<feature type="domain" description="Mammalian cell entry C-terminal" evidence="3">
    <location>
        <begin position="120"/>
        <end position="292"/>
    </location>
</feature>
<keyword evidence="5" id="KW-1185">Reference proteome</keyword>
<protein>
    <submittedName>
        <fullName evidence="4">Phospholipid/cholesterol/gamma-HCH transport system substrate-binding protein</fullName>
    </submittedName>
</protein>
<reference evidence="4 5" key="1">
    <citation type="submission" date="2020-08" db="EMBL/GenBank/DDBJ databases">
        <title>Sequencing the genomes of 1000 actinobacteria strains.</title>
        <authorList>
            <person name="Klenk H.-P."/>
        </authorList>
    </citation>
    <scope>NUCLEOTIDE SEQUENCE [LARGE SCALE GENOMIC DNA]</scope>
    <source>
        <strain evidence="4 5">DSM 45823</strain>
    </source>
</reference>
<evidence type="ECO:0000313" key="4">
    <source>
        <dbReference type="EMBL" id="MBA9007599.1"/>
    </source>
</evidence>
<dbReference type="PROSITE" id="PS51257">
    <property type="entry name" value="PROKAR_LIPOPROTEIN"/>
    <property type="match status" value="1"/>
</dbReference>
<dbReference type="InterPro" id="IPR003399">
    <property type="entry name" value="Mce/MlaD"/>
</dbReference>
<dbReference type="AlphaFoldDB" id="A0A7W3N4V2"/>